<gene>
    <name evidence="5" type="ORF">PZE19_23260</name>
</gene>
<dbReference type="InterPro" id="IPR019775">
    <property type="entry name" value="WD40_repeat_CS"/>
</dbReference>
<evidence type="ECO:0000256" key="1">
    <source>
        <dbReference type="ARBA" id="ARBA00022574"/>
    </source>
</evidence>
<dbReference type="PROSITE" id="PS50294">
    <property type="entry name" value="WD_REPEATS_REGION"/>
    <property type="match status" value="2"/>
</dbReference>
<protein>
    <recommendedName>
        <fullName evidence="7">WD40 repeat domain-containing protein</fullName>
    </recommendedName>
</protein>
<evidence type="ECO:0000313" key="6">
    <source>
        <dbReference type="Proteomes" id="UP001216907"/>
    </source>
</evidence>
<sequence length="379" mass="40627">MNDEQSLGRIEDERAEGGRRTRGGRVRLSWVSWEAAVFLLVSAIVAVILSTRLDIEDEGRGRSHGSTTGGHDDLLEALALDTNRDVLISSGSDDTVRFWDLDLGKPTWGEEVLTLPHDSHPYALAPSADGRYLAVGGAKHLAVWENGAEGWKPLVAKEGSDYRYLAFAPDSRSLAIGGETGEIRILAIPSMEERVVLKGLTDMVHSVAFSVDGDRVAASTFGGELRIWDWKTGREQPIARKLGRVHCFAFSPDGRTIATAAWRAGEGGGAILWDLASGEVKARMGGDEGFNALAFSPGGGLIAAAGVNQTIQLWDARTGEVRGTLDKGVGWVKTILFTQGGSRLAYGGRDGAIRFWDVPAAPADKRLGTRHDGPKSRAG</sequence>
<evidence type="ECO:0000256" key="3">
    <source>
        <dbReference type="PROSITE-ProRule" id="PRU00221"/>
    </source>
</evidence>
<feature type="repeat" description="WD" evidence="3">
    <location>
        <begin position="332"/>
        <end position="358"/>
    </location>
</feature>
<keyword evidence="4" id="KW-0472">Membrane</keyword>
<keyword evidence="1 3" id="KW-0853">WD repeat</keyword>
<proteinExistence type="predicted"/>
<feature type="repeat" description="WD" evidence="3">
    <location>
        <begin position="197"/>
        <end position="238"/>
    </location>
</feature>
<dbReference type="PROSITE" id="PS00678">
    <property type="entry name" value="WD_REPEATS_1"/>
    <property type="match status" value="2"/>
</dbReference>
<dbReference type="Proteomes" id="UP001216907">
    <property type="component" value="Unassembled WGS sequence"/>
</dbReference>
<dbReference type="RefSeq" id="WP_277862991.1">
    <property type="nucleotide sequence ID" value="NZ_JARRAG010000002.1"/>
</dbReference>
<dbReference type="InterPro" id="IPR001680">
    <property type="entry name" value="WD40_rpt"/>
</dbReference>
<keyword evidence="4" id="KW-0812">Transmembrane</keyword>
<dbReference type="PANTHER" id="PTHR19879">
    <property type="entry name" value="TRANSCRIPTION INITIATION FACTOR TFIID"/>
    <property type="match status" value="1"/>
</dbReference>
<evidence type="ECO:0000256" key="2">
    <source>
        <dbReference type="ARBA" id="ARBA00022737"/>
    </source>
</evidence>
<dbReference type="PANTHER" id="PTHR19879:SF9">
    <property type="entry name" value="TRANSCRIPTION INITIATION FACTOR TFIID SUBUNIT 5"/>
    <property type="match status" value="1"/>
</dbReference>
<name>A0ABT6FGI2_9BACT</name>
<organism evidence="5 6">
    <name type="scientific">Paludisphaera mucosa</name>
    <dbReference type="NCBI Taxonomy" id="3030827"/>
    <lineage>
        <taxon>Bacteria</taxon>
        <taxon>Pseudomonadati</taxon>
        <taxon>Planctomycetota</taxon>
        <taxon>Planctomycetia</taxon>
        <taxon>Isosphaerales</taxon>
        <taxon>Isosphaeraceae</taxon>
        <taxon>Paludisphaera</taxon>
    </lineage>
</organism>
<keyword evidence="2" id="KW-0677">Repeat</keyword>
<feature type="transmembrane region" description="Helical" evidence="4">
    <location>
        <begin position="28"/>
        <end position="49"/>
    </location>
</feature>
<dbReference type="EMBL" id="JARRAG010000002">
    <property type="protein sequence ID" value="MDG3006698.1"/>
    <property type="molecule type" value="Genomic_DNA"/>
</dbReference>
<reference evidence="5 6" key="1">
    <citation type="submission" date="2023-03" db="EMBL/GenBank/DDBJ databases">
        <title>Paludisphaera mucosa sp. nov. a novel planctomycete from northern fen.</title>
        <authorList>
            <person name="Ivanova A."/>
        </authorList>
    </citation>
    <scope>NUCLEOTIDE SEQUENCE [LARGE SCALE GENOMIC DNA]</scope>
    <source>
        <strain evidence="5 6">Pla2</strain>
    </source>
</reference>
<dbReference type="InterPro" id="IPR020472">
    <property type="entry name" value="WD40_PAC1"/>
</dbReference>
<evidence type="ECO:0000256" key="4">
    <source>
        <dbReference type="SAM" id="Phobius"/>
    </source>
</evidence>
<dbReference type="InterPro" id="IPR015943">
    <property type="entry name" value="WD40/YVTN_repeat-like_dom_sf"/>
</dbReference>
<evidence type="ECO:0008006" key="7">
    <source>
        <dbReference type="Google" id="ProtNLM"/>
    </source>
</evidence>
<feature type="repeat" description="WD" evidence="3">
    <location>
        <begin position="283"/>
        <end position="324"/>
    </location>
</feature>
<dbReference type="PRINTS" id="PR00320">
    <property type="entry name" value="GPROTEINBRPT"/>
</dbReference>
<comment type="caution">
    <text evidence="5">The sequence shown here is derived from an EMBL/GenBank/DDBJ whole genome shotgun (WGS) entry which is preliminary data.</text>
</comment>
<dbReference type="SUPFAM" id="SSF50998">
    <property type="entry name" value="Quinoprotein alcohol dehydrogenase-like"/>
    <property type="match status" value="1"/>
</dbReference>
<dbReference type="Pfam" id="PF00400">
    <property type="entry name" value="WD40"/>
    <property type="match status" value="5"/>
</dbReference>
<dbReference type="PROSITE" id="PS50082">
    <property type="entry name" value="WD_REPEATS_2"/>
    <property type="match status" value="4"/>
</dbReference>
<dbReference type="InterPro" id="IPR011047">
    <property type="entry name" value="Quinoprotein_ADH-like_sf"/>
</dbReference>
<dbReference type="SMART" id="SM00320">
    <property type="entry name" value="WD40"/>
    <property type="match status" value="7"/>
</dbReference>
<keyword evidence="6" id="KW-1185">Reference proteome</keyword>
<feature type="repeat" description="WD" evidence="3">
    <location>
        <begin position="68"/>
        <end position="102"/>
    </location>
</feature>
<dbReference type="Gene3D" id="2.130.10.10">
    <property type="entry name" value="YVTN repeat-like/Quinoprotein amine dehydrogenase"/>
    <property type="match status" value="2"/>
</dbReference>
<accession>A0ABT6FGI2</accession>
<evidence type="ECO:0000313" key="5">
    <source>
        <dbReference type="EMBL" id="MDG3006698.1"/>
    </source>
</evidence>
<keyword evidence="4" id="KW-1133">Transmembrane helix</keyword>